<evidence type="ECO:0000256" key="1">
    <source>
        <dbReference type="SAM" id="SignalP"/>
    </source>
</evidence>
<evidence type="ECO:0000313" key="2">
    <source>
        <dbReference type="EMBL" id="MFD3264355.1"/>
    </source>
</evidence>
<proteinExistence type="predicted"/>
<sequence length="158" mass="17510">MRFKSMEGVGRNARSALIVGLCLAGFAHSAVAQSYVKPPCPSGVAPRFEDHLQSLWYRRFWTGDCKGLPAMGCRKGQPYWNSVVNKLKARAPENQRAAVSTRACKLGRQIGFEWTRPKKVRRIDTQELQKLNAALEQAPDVSAGLAAVETRVRVRLGS</sequence>
<comment type="caution">
    <text evidence="2">The sequence shown here is derived from an EMBL/GenBank/DDBJ whole genome shotgun (WGS) entry which is preliminary data.</text>
</comment>
<dbReference type="RefSeq" id="WP_377369918.1">
    <property type="nucleotide sequence ID" value="NZ_JAOTJD010000017.1"/>
</dbReference>
<organism evidence="2 3">
    <name type="scientific">Phenylobacterium ferrooxidans</name>
    <dbReference type="NCBI Taxonomy" id="2982689"/>
    <lineage>
        <taxon>Bacteria</taxon>
        <taxon>Pseudomonadati</taxon>
        <taxon>Pseudomonadota</taxon>
        <taxon>Alphaproteobacteria</taxon>
        <taxon>Caulobacterales</taxon>
        <taxon>Caulobacteraceae</taxon>
        <taxon>Phenylobacterium</taxon>
    </lineage>
</organism>
<dbReference type="Proteomes" id="UP001598130">
    <property type="component" value="Unassembled WGS sequence"/>
</dbReference>
<keyword evidence="1" id="KW-0732">Signal</keyword>
<keyword evidence="3" id="KW-1185">Reference proteome</keyword>
<protein>
    <submittedName>
        <fullName evidence="2">Uncharacterized protein</fullName>
    </submittedName>
</protein>
<name>A0ABW6CMQ5_9CAUL</name>
<reference evidence="2 3" key="1">
    <citation type="submission" date="2022-09" db="EMBL/GenBank/DDBJ databases">
        <title>New species of Phenylobacterium.</title>
        <authorList>
            <person name="Mieszkin S."/>
        </authorList>
    </citation>
    <scope>NUCLEOTIDE SEQUENCE [LARGE SCALE GENOMIC DNA]</scope>
    <source>
        <strain evidence="2 3">HK31-G</strain>
    </source>
</reference>
<dbReference type="EMBL" id="JAOTJD010000017">
    <property type="protein sequence ID" value="MFD3264355.1"/>
    <property type="molecule type" value="Genomic_DNA"/>
</dbReference>
<accession>A0ABW6CMQ5</accession>
<gene>
    <name evidence="2" type="ORF">OCL97_10325</name>
</gene>
<evidence type="ECO:0000313" key="3">
    <source>
        <dbReference type="Proteomes" id="UP001598130"/>
    </source>
</evidence>
<feature type="chain" id="PRO_5046087797" evidence="1">
    <location>
        <begin position="33"/>
        <end position="158"/>
    </location>
</feature>
<feature type="signal peptide" evidence="1">
    <location>
        <begin position="1"/>
        <end position="32"/>
    </location>
</feature>